<dbReference type="InterPro" id="IPR036388">
    <property type="entry name" value="WH-like_DNA-bd_sf"/>
</dbReference>
<protein>
    <submittedName>
        <fullName evidence="5">Transcriptional regulator, AsnC family</fullName>
    </submittedName>
</protein>
<dbReference type="InterPro" id="IPR011008">
    <property type="entry name" value="Dimeric_a/b-barrel"/>
</dbReference>
<evidence type="ECO:0000256" key="3">
    <source>
        <dbReference type="ARBA" id="ARBA00023163"/>
    </source>
</evidence>
<dbReference type="GO" id="GO:0006355">
    <property type="term" value="P:regulation of DNA-templated transcription"/>
    <property type="evidence" value="ECO:0007669"/>
    <property type="project" value="UniProtKB-ARBA"/>
</dbReference>
<feature type="domain" description="HTH asnC-type" evidence="4">
    <location>
        <begin position="3"/>
        <end position="64"/>
    </location>
</feature>
<evidence type="ECO:0000256" key="1">
    <source>
        <dbReference type="ARBA" id="ARBA00023015"/>
    </source>
</evidence>
<dbReference type="Gene3D" id="3.30.70.920">
    <property type="match status" value="1"/>
</dbReference>
<evidence type="ECO:0000313" key="6">
    <source>
        <dbReference type="Proteomes" id="UP000029868"/>
    </source>
</evidence>
<dbReference type="InterPro" id="IPR011991">
    <property type="entry name" value="ArsR-like_HTH"/>
</dbReference>
<dbReference type="Pfam" id="PF01037">
    <property type="entry name" value="AsnC_trans_reg"/>
    <property type="match status" value="1"/>
</dbReference>
<evidence type="ECO:0000259" key="4">
    <source>
        <dbReference type="PROSITE" id="PS50956"/>
    </source>
</evidence>
<dbReference type="InterPro" id="IPR019888">
    <property type="entry name" value="Tscrpt_reg_AsnC-like"/>
</dbReference>
<keyword evidence="3" id="KW-0804">Transcription</keyword>
<dbReference type="SUPFAM" id="SSF54909">
    <property type="entry name" value="Dimeric alpha+beta barrel"/>
    <property type="match status" value="1"/>
</dbReference>
<evidence type="ECO:0000256" key="2">
    <source>
        <dbReference type="ARBA" id="ARBA00023125"/>
    </source>
</evidence>
<dbReference type="SMART" id="SM00344">
    <property type="entry name" value="HTH_ASNC"/>
    <property type="match status" value="1"/>
</dbReference>
<dbReference type="PATRIC" id="fig|28229.3.peg.1953"/>
<dbReference type="Pfam" id="PF13412">
    <property type="entry name" value="HTH_24"/>
    <property type="match status" value="1"/>
</dbReference>
<evidence type="ECO:0000313" key="5">
    <source>
        <dbReference type="EMBL" id="KGJ93774.1"/>
    </source>
</evidence>
<comment type="caution">
    <text evidence="5">The sequence shown here is derived from an EMBL/GenBank/DDBJ whole genome shotgun (WGS) entry which is preliminary data.</text>
</comment>
<dbReference type="SUPFAM" id="SSF46785">
    <property type="entry name" value="Winged helix' DNA-binding domain"/>
    <property type="match status" value="1"/>
</dbReference>
<dbReference type="InterPro" id="IPR036390">
    <property type="entry name" value="WH_DNA-bd_sf"/>
</dbReference>
<dbReference type="Proteomes" id="UP000029868">
    <property type="component" value="Unassembled WGS sequence"/>
</dbReference>
<keyword evidence="2" id="KW-0238">DNA-binding</keyword>
<proteinExistence type="predicted"/>
<dbReference type="PANTHER" id="PTHR30154:SF34">
    <property type="entry name" value="TRANSCRIPTIONAL REGULATOR AZLB"/>
    <property type="match status" value="1"/>
</dbReference>
<gene>
    <name evidence="5" type="ORF">GAB14E_2329</name>
</gene>
<dbReference type="GO" id="GO:0005829">
    <property type="term" value="C:cytosol"/>
    <property type="evidence" value="ECO:0007669"/>
    <property type="project" value="TreeGrafter"/>
</dbReference>
<dbReference type="OrthoDB" id="166264at2"/>
<dbReference type="AlphaFoldDB" id="A0A099KSL8"/>
<name>A0A099KSL8_COLPS</name>
<accession>A0A099KSL8</accession>
<dbReference type="PROSITE" id="PS50956">
    <property type="entry name" value="HTH_ASNC_2"/>
    <property type="match status" value="1"/>
</dbReference>
<dbReference type="Gene3D" id="1.10.10.10">
    <property type="entry name" value="Winged helix-like DNA-binding domain superfamily/Winged helix DNA-binding domain"/>
    <property type="match status" value="1"/>
</dbReference>
<dbReference type="FunFam" id="1.10.10.10:FF:000186">
    <property type="entry name" value="AsnC family transcriptional regulator"/>
    <property type="match status" value="1"/>
</dbReference>
<dbReference type="InterPro" id="IPR019887">
    <property type="entry name" value="Tscrpt_reg_AsnC/Lrp_C"/>
</dbReference>
<organism evidence="5 6">
    <name type="scientific">Colwellia psychrerythraea</name>
    <name type="common">Vibrio psychroerythus</name>
    <dbReference type="NCBI Taxonomy" id="28229"/>
    <lineage>
        <taxon>Bacteria</taxon>
        <taxon>Pseudomonadati</taxon>
        <taxon>Pseudomonadota</taxon>
        <taxon>Gammaproteobacteria</taxon>
        <taxon>Alteromonadales</taxon>
        <taxon>Colwelliaceae</taxon>
        <taxon>Colwellia</taxon>
    </lineage>
</organism>
<dbReference type="CDD" id="cd00090">
    <property type="entry name" value="HTH_ARSR"/>
    <property type="match status" value="1"/>
</dbReference>
<dbReference type="InterPro" id="IPR019885">
    <property type="entry name" value="Tscrpt_reg_HTH_AsnC-type_CS"/>
</dbReference>
<sequence length="163" mass="18445">MILDKLDQNILAEMQKDGSISNLDLADRVGLSPSPCSRRVKQLEDEGIISGYATLLDPKKLGLKLHVMVQISMDRHTPDRFDCFEKELESYPEVISCMLFTGHSADYIIELLVESMESYQELLLNRLTRIPGVGDVQSSFVLRKVIDRTSVPLNHLKNLNSKL</sequence>
<dbReference type="PROSITE" id="PS00519">
    <property type="entry name" value="HTH_ASNC_1"/>
    <property type="match status" value="1"/>
</dbReference>
<dbReference type="PRINTS" id="PR00033">
    <property type="entry name" value="HTHASNC"/>
</dbReference>
<keyword evidence="1" id="KW-0805">Transcription regulation</keyword>
<dbReference type="EMBL" id="JQEC01000021">
    <property type="protein sequence ID" value="KGJ93774.1"/>
    <property type="molecule type" value="Genomic_DNA"/>
</dbReference>
<dbReference type="PANTHER" id="PTHR30154">
    <property type="entry name" value="LEUCINE-RESPONSIVE REGULATORY PROTEIN"/>
    <property type="match status" value="1"/>
</dbReference>
<dbReference type="GO" id="GO:0043565">
    <property type="term" value="F:sequence-specific DNA binding"/>
    <property type="evidence" value="ECO:0007669"/>
    <property type="project" value="InterPro"/>
</dbReference>
<dbReference type="RefSeq" id="WP_033082014.1">
    <property type="nucleotide sequence ID" value="NZ_JQEC01000021.1"/>
</dbReference>
<reference evidence="5 6" key="1">
    <citation type="submission" date="2014-08" db="EMBL/GenBank/DDBJ databases">
        <title>Genomic and Phenotypic Diversity of Colwellia psychrerythraea strains from Disparate Marine Basins.</title>
        <authorList>
            <person name="Techtmann S.M."/>
            <person name="Stelling S.C."/>
            <person name="Utturkar S.M."/>
            <person name="Alshibli N."/>
            <person name="Harris A."/>
            <person name="Brown S.D."/>
            <person name="Hazen T.C."/>
        </authorList>
    </citation>
    <scope>NUCLEOTIDE SEQUENCE [LARGE SCALE GENOMIC DNA]</scope>
    <source>
        <strain evidence="5 6">GAB14E</strain>
    </source>
</reference>
<dbReference type="InterPro" id="IPR000485">
    <property type="entry name" value="AsnC-type_HTH_dom"/>
</dbReference>
<dbReference type="GO" id="GO:0043200">
    <property type="term" value="P:response to amino acid"/>
    <property type="evidence" value="ECO:0007669"/>
    <property type="project" value="TreeGrafter"/>
</dbReference>